<proteinExistence type="predicted"/>
<dbReference type="CDD" id="cd00130">
    <property type="entry name" value="PAS"/>
    <property type="match status" value="1"/>
</dbReference>
<dbReference type="NCBIfam" id="TIGR00229">
    <property type="entry name" value="sensory_box"/>
    <property type="match status" value="1"/>
</dbReference>
<organism evidence="2 3">
    <name type="scientific">Clostridium magnum DSM 2767</name>
    <dbReference type="NCBI Taxonomy" id="1121326"/>
    <lineage>
        <taxon>Bacteria</taxon>
        <taxon>Bacillati</taxon>
        <taxon>Bacillota</taxon>
        <taxon>Clostridia</taxon>
        <taxon>Eubacteriales</taxon>
        <taxon>Clostridiaceae</taxon>
        <taxon>Clostridium</taxon>
    </lineage>
</organism>
<protein>
    <submittedName>
        <fullName evidence="2">Sensory histidine kinase AtoS</fullName>
    </submittedName>
</protein>
<sequence>MFKYSKESVLGLNDKEILNLIRKVGNESENTLPIRIANGEDDTKNIIRTYLDSNDQEIKVLVTAHKIKSGTLILASDVKQEQEIKNLNLQAQTIINAVALSTMVIDYIGEIVACNNYFADLVEIDYKDIIGTKIQELNDITNFSAMEANDMFNINNFRDDVNDCVITTPRGNKKHIQLTTSVITNIYDEKIGLLTVVKDISKMKEEQLKLINQEKLALLGQMGASIVHETRNFLTTIK</sequence>
<dbReference type="EMBL" id="LWAE01000002">
    <property type="protein sequence ID" value="KZL92381.1"/>
    <property type="molecule type" value="Genomic_DNA"/>
</dbReference>
<name>A0A162T9H5_9CLOT</name>
<comment type="caution">
    <text evidence="2">The sequence shown here is derived from an EMBL/GenBank/DDBJ whole genome shotgun (WGS) entry which is preliminary data.</text>
</comment>
<feature type="domain" description="PAS fold" evidence="1">
    <location>
        <begin position="92"/>
        <end position="200"/>
    </location>
</feature>
<keyword evidence="2" id="KW-0418">Kinase</keyword>
<dbReference type="InterPro" id="IPR000014">
    <property type="entry name" value="PAS"/>
</dbReference>
<dbReference type="Pfam" id="PF00989">
    <property type="entry name" value="PAS"/>
    <property type="match status" value="1"/>
</dbReference>
<keyword evidence="3" id="KW-1185">Reference proteome</keyword>
<dbReference type="GO" id="GO:0016301">
    <property type="term" value="F:kinase activity"/>
    <property type="evidence" value="ECO:0007669"/>
    <property type="project" value="UniProtKB-KW"/>
</dbReference>
<dbReference type="SUPFAM" id="SSF55785">
    <property type="entry name" value="PYP-like sensor domain (PAS domain)"/>
    <property type="match status" value="1"/>
</dbReference>
<dbReference type="Proteomes" id="UP000076603">
    <property type="component" value="Unassembled WGS sequence"/>
</dbReference>
<dbReference type="AlphaFoldDB" id="A0A162T9H5"/>
<accession>A0A162T9H5</accession>
<dbReference type="GO" id="GO:0006355">
    <property type="term" value="P:regulation of DNA-templated transcription"/>
    <property type="evidence" value="ECO:0007669"/>
    <property type="project" value="InterPro"/>
</dbReference>
<evidence type="ECO:0000313" key="3">
    <source>
        <dbReference type="Proteomes" id="UP000076603"/>
    </source>
</evidence>
<gene>
    <name evidence="2" type="ORF">CLMAG_21900</name>
</gene>
<dbReference type="Gene3D" id="1.10.287.130">
    <property type="match status" value="1"/>
</dbReference>
<dbReference type="PATRIC" id="fig|1121326.3.peg.2182"/>
<dbReference type="Gene3D" id="3.30.450.20">
    <property type="entry name" value="PAS domain"/>
    <property type="match status" value="1"/>
</dbReference>
<dbReference type="InterPro" id="IPR013767">
    <property type="entry name" value="PAS_fold"/>
</dbReference>
<evidence type="ECO:0000259" key="1">
    <source>
        <dbReference type="Pfam" id="PF00989"/>
    </source>
</evidence>
<dbReference type="STRING" id="1121326.CLMAG_21900"/>
<reference evidence="2 3" key="1">
    <citation type="submission" date="2016-04" db="EMBL/GenBank/DDBJ databases">
        <title>Genome sequence of Clostridium magnum DSM 2767.</title>
        <authorList>
            <person name="Poehlein A."/>
            <person name="Uhlig R."/>
            <person name="Fischer R."/>
            <person name="Bahl H."/>
            <person name="Daniel R."/>
        </authorList>
    </citation>
    <scope>NUCLEOTIDE SEQUENCE [LARGE SCALE GENOMIC DNA]</scope>
    <source>
        <strain evidence="2 3">DSM 2767</strain>
    </source>
</reference>
<keyword evidence="2" id="KW-0808">Transferase</keyword>
<dbReference type="InterPro" id="IPR035965">
    <property type="entry name" value="PAS-like_dom_sf"/>
</dbReference>
<evidence type="ECO:0000313" key="2">
    <source>
        <dbReference type="EMBL" id="KZL92381.1"/>
    </source>
</evidence>